<sequence>MVPRKIASILLALPLFAALYAVFSADFNYGLLTAVVLGPMFMFVQVFLYGLPAMLLIEWVSSFSPAYKTICILLLHVVGAFVFSLFLAPPFSLCS</sequence>
<dbReference type="Proteomes" id="UP000243650">
    <property type="component" value="Unassembled WGS sequence"/>
</dbReference>
<keyword evidence="1" id="KW-0812">Transmembrane</keyword>
<proteinExistence type="predicted"/>
<keyword evidence="3" id="KW-1185">Reference proteome</keyword>
<organism evidence="2 3">
    <name type="scientific">Alkalicoccus urumqiensis</name>
    <name type="common">Bacillus urumqiensis</name>
    <dbReference type="NCBI Taxonomy" id="1548213"/>
    <lineage>
        <taxon>Bacteria</taxon>
        <taxon>Bacillati</taxon>
        <taxon>Bacillota</taxon>
        <taxon>Bacilli</taxon>
        <taxon>Bacillales</taxon>
        <taxon>Bacillaceae</taxon>
        <taxon>Alkalicoccus</taxon>
    </lineage>
</organism>
<protein>
    <submittedName>
        <fullName evidence="2">Uncharacterized protein</fullName>
    </submittedName>
</protein>
<evidence type="ECO:0000313" key="3">
    <source>
        <dbReference type="Proteomes" id="UP000243650"/>
    </source>
</evidence>
<reference evidence="2 3" key="1">
    <citation type="submission" date="2018-03" db="EMBL/GenBank/DDBJ databases">
        <title>Bacillus urumqiensis sp. nov., a moderately haloalkaliphilic bacterium isolated from a salt lake.</title>
        <authorList>
            <person name="Zhao B."/>
            <person name="Liao Z."/>
        </authorList>
    </citation>
    <scope>NUCLEOTIDE SEQUENCE [LARGE SCALE GENOMIC DNA]</scope>
    <source>
        <strain evidence="2 3">BZ-SZ-XJ18</strain>
    </source>
</reference>
<feature type="transmembrane region" description="Helical" evidence="1">
    <location>
        <begin position="34"/>
        <end position="57"/>
    </location>
</feature>
<comment type="caution">
    <text evidence="2">The sequence shown here is derived from an EMBL/GenBank/DDBJ whole genome shotgun (WGS) entry which is preliminary data.</text>
</comment>
<accession>A0A2P6MJK0</accession>
<dbReference type="EMBL" id="PVNS01000003">
    <property type="protein sequence ID" value="PRO66459.1"/>
    <property type="molecule type" value="Genomic_DNA"/>
</dbReference>
<dbReference type="RefSeq" id="WP_105958097.1">
    <property type="nucleotide sequence ID" value="NZ_PVNS01000003.1"/>
</dbReference>
<feature type="transmembrane region" description="Helical" evidence="1">
    <location>
        <begin position="69"/>
        <end position="88"/>
    </location>
</feature>
<keyword evidence="1" id="KW-0472">Membrane</keyword>
<keyword evidence="1" id="KW-1133">Transmembrane helix</keyword>
<name>A0A2P6MJK0_ALKUR</name>
<dbReference type="AlphaFoldDB" id="A0A2P6MJK0"/>
<evidence type="ECO:0000256" key="1">
    <source>
        <dbReference type="SAM" id="Phobius"/>
    </source>
</evidence>
<evidence type="ECO:0000313" key="2">
    <source>
        <dbReference type="EMBL" id="PRO66459.1"/>
    </source>
</evidence>
<gene>
    <name evidence="2" type="ORF">C6I21_03725</name>
</gene>